<keyword evidence="9" id="KW-0255">Endonuclease</keyword>
<evidence type="ECO:0000256" key="20">
    <source>
        <dbReference type="SAM" id="Coils"/>
    </source>
</evidence>
<evidence type="ECO:0000313" key="24">
    <source>
        <dbReference type="Proteomes" id="UP000645828"/>
    </source>
</evidence>
<evidence type="ECO:0000256" key="19">
    <source>
        <dbReference type="ARBA" id="ARBA00023306"/>
    </source>
</evidence>
<keyword evidence="18" id="KW-0469">Meiosis</keyword>
<dbReference type="Proteomes" id="UP000645828">
    <property type="component" value="Unassembled WGS sequence"/>
</dbReference>
<keyword evidence="24" id="KW-1185">Reference proteome</keyword>
<evidence type="ECO:0000256" key="5">
    <source>
        <dbReference type="ARBA" id="ARBA00022454"/>
    </source>
</evidence>
<evidence type="ECO:0000256" key="4">
    <source>
        <dbReference type="ARBA" id="ARBA00020680"/>
    </source>
</evidence>
<accession>A0A811Z1S8</accession>
<protein>
    <recommendedName>
        <fullName evidence="4">DNA endonuclease RBBP8</fullName>
    </recommendedName>
</protein>
<keyword evidence="10" id="KW-0227">DNA damage</keyword>
<dbReference type="GO" id="GO:0051301">
    <property type="term" value="P:cell division"/>
    <property type="evidence" value="ECO:0007669"/>
    <property type="project" value="UniProtKB-KW"/>
</dbReference>
<dbReference type="PANTHER" id="PTHR15107:SF4">
    <property type="entry name" value="DNA ENDONUCLEASE RBBP8"/>
    <property type="match status" value="1"/>
</dbReference>
<feature type="compositionally biased region" description="Polar residues" evidence="21">
    <location>
        <begin position="257"/>
        <end position="273"/>
    </location>
</feature>
<feature type="region of interest" description="Disordered" evidence="21">
    <location>
        <begin position="402"/>
        <end position="422"/>
    </location>
</feature>
<evidence type="ECO:0000256" key="16">
    <source>
        <dbReference type="ARBA" id="ARBA00023204"/>
    </source>
</evidence>
<dbReference type="AlphaFoldDB" id="A0A811Z1S8"/>
<evidence type="ECO:0000256" key="7">
    <source>
        <dbReference type="ARBA" id="ARBA00022618"/>
    </source>
</evidence>
<evidence type="ECO:0000313" key="23">
    <source>
        <dbReference type="EMBL" id="CAD7682630.1"/>
    </source>
</evidence>
<keyword evidence="16" id="KW-0234">DNA repair</keyword>
<evidence type="ECO:0000256" key="1">
    <source>
        <dbReference type="ARBA" id="ARBA00004123"/>
    </source>
</evidence>
<reference evidence="23" key="1">
    <citation type="submission" date="2020-12" db="EMBL/GenBank/DDBJ databases">
        <authorList>
            <consortium name="Molecular Ecology Group"/>
        </authorList>
    </citation>
    <scope>NUCLEOTIDE SEQUENCE</scope>
    <source>
        <strain evidence="23">TBG_1078</strain>
    </source>
</reference>
<keyword evidence="7" id="KW-0132">Cell division</keyword>
<evidence type="ECO:0000256" key="3">
    <source>
        <dbReference type="ARBA" id="ARBA00007496"/>
    </source>
</evidence>
<proteinExistence type="inferred from homology"/>
<dbReference type="InterPro" id="IPR033316">
    <property type="entry name" value="RBBP8-like"/>
</dbReference>
<keyword evidence="14 20" id="KW-0175">Coiled coil</keyword>
<evidence type="ECO:0000256" key="15">
    <source>
        <dbReference type="ARBA" id="ARBA00023125"/>
    </source>
</evidence>
<dbReference type="Pfam" id="PF10482">
    <property type="entry name" value="CtIP_N"/>
    <property type="match status" value="1"/>
</dbReference>
<feature type="coiled-coil region" evidence="20">
    <location>
        <begin position="131"/>
        <end position="158"/>
    </location>
</feature>
<dbReference type="EMBL" id="CAJHUB010000754">
    <property type="protein sequence ID" value="CAD7682630.1"/>
    <property type="molecule type" value="Genomic_DNA"/>
</dbReference>
<evidence type="ECO:0000256" key="21">
    <source>
        <dbReference type="SAM" id="MobiDB-lite"/>
    </source>
</evidence>
<keyword evidence="12" id="KW-0378">Hydrolase</keyword>
<dbReference type="GO" id="GO:0005634">
    <property type="term" value="C:nucleus"/>
    <property type="evidence" value="ECO:0007669"/>
    <property type="project" value="UniProtKB-SubCell"/>
</dbReference>
<feature type="region of interest" description="Disordered" evidence="21">
    <location>
        <begin position="197"/>
        <end position="223"/>
    </location>
</feature>
<evidence type="ECO:0000259" key="22">
    <source>
        <dbReference type="Pfam" id="PF10482"/>
    </source>
</evidence>
<name>A0A811Z1S8_NYCPR</name>
<keyword evidence="6" id="KW-0597">Phosphoprotein</keyword>
<evidence type="ECO:0000256" key="9">
    <source>
        <dbReference type="ARBA" id="ARBA00022759"/>
    </source>
</evidence>
<dbReference type="InterPro" id="IPR019518">
    <property type="entry name" value="CtIP_N"/>
</dbReference>
<dbReference type="GO" id="GO:0003684">
    <property type="term" value="F:damaged DNA binding"/>
    <property type="evidence" value="ECO:0007669"/>
    <property type="project" value="TreeGrafter"/>
</dbReference>
<comment type="similarity">
    <text evidence="3">Belongs to the COM1/SAE2/CtIP family.</text>
</comment>
<evidence type="ECO:0000256" key="8">
    <source>
        <dbReference type="ARBA" id="ARBA00022722"/>
    </source>
</evidence>
<dbReference type="PANTHER" id="PTHR15107">
    <property type="entry name" value="RETINOBLASTOMA BINDING PROTEIN 8"/>
    <property type="match status" value="1"/>
</dbReference>
<sequence>MQKGNMGGGDRESDKKPSVKDKLRFSVCDVSSDEFKKTWLALKELHDKELHRLQAKLATLRKERLADGRWTGSIAKIKELTEQQKVLSSTIRDLRNQLNAKVCDRCSMNETYRNTLQQEFYDIQQQNLQFIAELTAERNKLREENKKLSAKLRLNQQQFQPSFSYSDSDDDDDFIPCTQRSVQVFSVREPAPSAQMHLPIQMMRQSNTEQIRSGRKKERRQSPKFAIPFYSQDLFEEPQISPEISSNSSKPAAVSSTNQKSTAVFPLTSTLDPQSGDGFQDVSNLHEDKLDQPKRKPIITQKTSTQKCETHIDFSWSLSSISAENPTTQVISETSEENMPDYNKSSLSPFTLRKEKPPLTVFPFDYTLKSNGKRRLKAGTAHCNNVFSVRDCSNQILSTEQSVKKNSNESTGTEYGAYKPPSDTQSLIFESVIKRKAKIQSGKREK</sequence>
<organism evidence="23 24">
    <name type="scientific">Nyctereutes procyonoides</name>
    <name type="common">Raccoon dog</name>
    <name type="synonym">Canis procyonoides</name>
    <dbReference type="NCBI Taxonomy" id="34880"/>
    <lineage>
        <taxon>Eukaryota</taxon>
        <taxon>Metazoa</taxon>
        <taxon>Chordata</taxon>
        <taxon>Craniata</taxon>
        <taxon>Vertebrata</taxon>
        <taxon>Euteleostomi</taxon>
        <taxon>Mammalia</taxon>
        <taxon>Eutheria</taxon>
        <taxon>Laurasiatheria</taxon>
        <taxon>Carnivora</taxon>
        <taxon>Caniformia</taxon>
        <taxon>Canidae</taxon>
        <taxon>Nyctereutes</taxon>
    </lineage>
</organism>
<feature type="domain" description="DNA endonuclease Ctp1 N-terminal" evidence="22">
    <location>
        <begin position="35"/>
        <end position="152"/>
    </location>
</feature>
<keyword evidence="13" id="KW-0862">Zinc</keyword>
<evidence type="ECO:0000256" key="14">
    <source>
        <dbReference type="ARBA" id="ARBA00023054"/>
    </source>
</evidence>
<gene>
    <name evidence="23" type="ORF">NYPRO_LOCUS15422</name>
</gene>
<evidence type="ECO:0000256" key="12">
    <source>
        <dbReference type="ARBA" id="ARBA00022801"/>
    </source>
</evidence>
<dbReference type="GO" id="GO:0016787">
    <property type="term" value="F:hydrolase activity"/>
    <property type="evidence" value="ECO:0007669"/>
    <property type="project" value="UniProtKB-KW"/>
</dbReference>
<comment type="caution">
    <text evidence="23">The sequence shown here is derived from an EMBL/GenBank/DDBJ whole genome shotgun (WGS) entry which is preliminary data.</text>
</comment>
<feature type="region of interest" description="Disordered" evidence="21">
    <location>
        <begin position="1"/>
        <end position="20"/>
    </location>
</feature>
<feature type="compositionally biased region" description="Low complexity" evidence="21">
    <location>
        <begin position="245"/>
        <end position="256"/>
    </location>
</feature>
<feature type="compositionally biased region" description="Basic and acidic residues" evidence="21">
    <location>
        <begin position="9"/>
        <end position="20"/>
    </location>
</feature>
<dbReference type="GO" id="GO:0004519">
    <property type="term" value="F:endonuclease activity"/>
    <property type="evidence" value="ECO:0007669"/>
    <property type="project" value="UniProtKB-KW"/>
</dbReference>
<keyword evidence="17" id="KW-0539">Nucleus</keyword>
<keyword evidence="5" id="KW-0158">Chromosome</keyword>
<keyword evidence="15" id="KW-0238">DNA-binding</keyword>
<evidence type="ECO:0000256" key="11">
    <source>
        <dbReference type="ARBA" id="ARBA00022776"/>
    </source>
</evidence>
<dbReference type="GO" id="GO:0010792">
    <property type="term" value="P:DNA double-strand break processing involved in repair via single-strand annealing"/>
    <property type="evidence" value="ECO:0007669"/>
    <property type="project" value="TreeGrafter"/>
</dbReference>
<evidence type="ECO:0000256" key="2">
    <source>
        <dbReference type="ARBA" id="ARBA00004286"/>
    </source>
</evidence>
<feature type="region of interest" description="Disordered" evidence="21">
    <location>
        <begin position="241"/>
        <end position="287"/>
    </location>
</feature>
<feature type="coiled-coil region" evidence="20">
    <location>
        <begin position="43"/>
        <end position="97"/>
    </location>
</feature>
<keyword evidence="8" id="KW-0540">Nuclease</keyword>
<evidence type="ECO:0000256" key="13">
    <source>
        <dbReference type="ARBA" id="ARBA00022833"/>
    </source>
</evidence>
<dbReference type="GO" id="GO:0005694">
    <property type="term" value="C:chromosome"/>
    <property type="evidence" value="ECO:0007669"/>
    <property type="project" value="UniProtKB-SubCell"/>
</dbReference>
<keyword evidence="11" id="KW-0498">Mitosis</keyword>
<evidence type="ECO:0000256" key="18">
    <source>
        <dbReference type="ARBA" id="ARBA00023254"/>
    </source>
</evidence>
<evidence type="ECO:0000256" key="10">
    <source>
        <dbReference type="ARBA" id="ARBA00022763"/>
    </source>
</evidence>
<evidence type="ECO:0000256" key="17">
    <source>
        <dbReference type="ARBA" id="ARBA00023242"/>
    </source>
</evidence>
<dbReference type="GO" id="GO:0051321">
    <property type="term" value="P:meiotic cell cycle"/>
    <property type="evidence" value="ECO:0007669"/>
    <property type="project" value="UniProtKB-KW"/>
</dbReference>
<evidence type="ECO:0000256" key="6">
    <source>
        <dbReference type="ARBA" id="ARBA00022553"/>
    </source>
</evidence>
<comment type="subcellular location">
    <subcellularLocation>
        <location evidence="2">Chromosome</location>
    </subcellularLocation>
    <subcellularLocation>
        <location evidence="1">Nucleus</location>
    </subcellularLocation>
</comment>
<keyword evidence="19" id="KW-0131">Cell cycle</keyword>